<dbReference type="Proteomes" id="UP001187192">
    <property type="component" value="Unassembled WGS sequence"/>
</dbReference>
<reference evidence="1" key="1">
    <citation type="submission" date="2023-07" db="EMBL/GenBank/DDBJ databases">
        <title>draft genome sequence of fig (Ficus carica).</title>
        <authorList>
            <person name="Takahashi T."/>
            <person name="Nishimura K."/>
        </authorList>
    </citation>
    <scope>NUCLEOTIDE SEQUENCE</scope>
</reference>
<organism evidence="1 2">
    <name type="scientific">Ficus carica</name>
    <name type="common">Common fig</name>
    <dbReference type="NCBI Taxonomy" id="3494"/>
    <lineage>
        <taxon>Eukaryota</taxon>
        <taxon>Viridiplantae</taxon>
        <taxon>Streptophyta</taxon>
        <taxon>Embryophyta</taxon>
        <taxon>Tracheophyta</taxon>
        <taxon>Spermatophyta</taxon>
        <taxon>Magnoliopsida</taxon>
        <taxon>eudicotyledons</taxon>
        <taxon>Gunneridae</taxon>
        <taxon>Pentapetalae</taxon>
        <taxon>rosids</taxon>
        <taxon>fabids</taxon>
        <taxon>Rosales</taxon>
        <taxon>Moraceae</taxon>
        <taxon>Ficeae</taxon>
        <taxon>Ficus</taxon>
    </lineage>
</organism>
<name>A0AA88ACI3_FICCA</name>
<evidence type="ECO:0000313" key="1">
    <source>
        <dbReference type="EMBL" id="GMN43348.1"/>
    </source>
</evidence>
<accession>A0AA88ACI3</accession>
<evidence type="ECO:0000313" key="2">
    <source>
        <dbReference type="Proteomes" id="UP001187192"/>
    </source>
</evidence>
<proteinExistence type="predicted"/>
<dbReference type="EMBL" id="BTGU01000016">
    <property type="protein sequence ID" value="GMN43348.1"/>
    <property type="molecule type" value="Genomic_DNA"/>
</dbReference>
<sequence>MIKKASWLKLSLITSSSIPIVFSQGRGRILEPRFELGFGTRVRGQVLGQGGPSWVRDGGRIGIQNRVGVWIRDRGREPWSGFRTGVKVGILDRDWDHDSELGSMLGFGIGVEIQDMGRVQGLDSGPGPGFGASVGLGFEMGVEIGFQYSGRLLESRSG</sequence>
<gene>
    <name evidence="1" type="ORF">TIFTF001_012556</name>
</gene>
<keyword evidence="2" id="KW-1185">Reference proteome</keyword>
<protein>
    <submittedName>
        <fullName evidence="1">Uncharacterized protein</fullName>
    </submittedName>
</protein>
<dbReference type="AlphaFoldDB" id="A0AA88ACI3"/>
<comment type="caution">
    <text evidence="1">The sequence shown here is derived from an EMBL/GenBank/DDBJ whole genome shotgun (WGS) entry which is preliminary data.</text>
</comment>